<keyword evidence="1" id="KW-1133">Transmembrane helix</keyword>
<accession>A0ABS4H1Y3</accession>
<name>A0ABS4H1Y3_9BACL</name>
<evidence type="ECO:0000313" key="4">
    <source>
        <dbReference type="Proteomes" id="UP001519273"/>
    </source>
</evidence>
<protein>
    <submittedName>
        <fullName evidence="3">Glycopeptide antibiotics resistance protein</fullName>
    </submittedName>
</protein>
<feature type="transmembrane region" description="Helical" evidence="1">
    <location>
        <begin position="64"/>
        <end position="86"/>
    </location>
</feature>
<sequence>MRRGASHFVTWLIFLSYTSVLLYLMFFGFHRTALSTDHMRYNLVPFKTIANYIFHYEAFGFKTWVINLFGNVVVFTPFGFLVPSLFIRARKGLLFYSSFVFVLILAEILQSVLRLGSFDVDDLILNTLGAAIGFRIYNKKKQAYASGIDLP</sequence>
<gene>
    <name evidence="3" type="ORF">J2Z20_001352</name>
</gene>
<organism evidence="3 4">
    <name type="scientific">Paenibacillus sediminis</name>
    <dbReference type="NCBI Taxonomy" id="664909"/>
    <lineage>
        <taxon>Bacteria</taxon>
        <taxon>Bacillati</taxon>
        <taxon>Bacillota</taxon>
        <taxon>Bacilli</taxon>
        <taxon>Bacillales</taxon>
        <taxon>Paenibacillaceae</taxon>
        <taxon>Paenibacillus</taxon>
    </lineage>
</organism>
<reference evidence="3 4" key="1">
    <citation type="submission" date="2021-03" db="EMBL/GenBank/DDBJ databases">
        <title>Genomic Encyclopedia of Type Strains, Phase IV (KMG-IV): sequencing the most valuable type-strain genomes for metagenomic binning, comparative biology and taxonomic classification.</title>
        <authorList>
            <person name="Goeker M."/>
        </authorList>
    </citation>
    <scope>NUCLEOTIDE SEQUENCE [LARGE SCALE GENOMIC DNA]</scope>
    <source>
        <strain evidence="3 4">DSM 23491</strain>
    </source>
</reference>
<feature type="domain" description="VanZ-like" evidence="2">
    <location>
        <begin position="14"/>
        <end position="137"/>
    </location>
</feature>
<keyword evidence="1" id="KW-0472">Membrane</keyword>
<comment type="caution">
    <text evidence="3">The sequence shown here is derived from an EMBL/GenBank/DDBJ whole genome shotgun (WGS) entry which is preliminary data.</text>
</comment>
<proteinExistence type="predicted"/>
<feature type="transmembrane region" description="Helical" evidence="1">
    <location>
        <begin position="93"/>
        <end position="113"/>
    </location>
</feature>
<dbReference type="InterPro" id="IPR053150">
    <property type="entry name" value="Teicoplanin_resist-assoc"/>
</dbReference>
<feature type="transmembrane region" description="Helical" evidence="1">
    <location>
        <begin position="7"/>
        <end position="29"/>
    </location>
</feature>
<dbReference type="Proteomes" id="UP001519273">
    <property type="component" value="Unassembled WGS sequence"/>
</dbReference>
<dbReference type="RefSeq" id="WP_209846873.1">
    <property type="nucleotide sequence ID" value="NZ_CBCRVE010000002.1"/>
</dbReference>
<dbReference type="EMBL" id="JAGGKP010000001">
    <property type="protein sequence ID" value="MBP1936491.1"/>
    <property type="molecule type" value="Genomic_DNA"/>
</dbReference>
<evidence type="ECO:0000259" key="2">
    <source>
        <dbReference type="Pfam" id="PF04892"/>
    </source>
</evidence>
<dbReference type="Pfam" id="PF04892">
    <property type="entry name" value="VanZ"/>
    <property type="match status" value="1"/>
</dbReference>
<keyword evidence="4" id="KW-1185">Reference proteome</keyword>
<dbReference type="PANTHER" id="PTHR36834">
    <property type="entry name" value="MEMBRANE PROTEIN-RELATED"/>
    <property type="match status" value="1"/>
</dbReference>
<dbReference type="PANTHER" id="PTHR36834:SF1">
    <property type="entry name" value="INTEGRAL MEMBRANE PROTEIN"/>
    <property type="match status" value="1"/>
</dbReference>
<keyword evidence="1" id="KW-0812">Transmembrane</keyword>
<evidence type="ECO:0000256" key="1">
    <source>
        <dbReference type="SAM" id="Phobius"/>
    </source>
</evidence>
<dbReference type="InterPro" id="IPR006976">
    <property type="entry name" value="VanZ-like"/>
</dbReference>
<evidence type="ECO:0000313" key="3">
    <source>
        <dbReference type="EMBL" id="MBP1936491.1"/>
    </source>
</evidence>